<dbReference type="RefSeq" id="WP_176112753.1">
    <property type="nucleotide sequence ID" value="NZ_JAALDK010000004.1"/>
</dbReference>
<gene>
    <name evidence="1" type="ORF">G5S42_43830</name>
</gene>
<evidence type="ECO:0000313" key="1">
    <source>
        <dbReference type="EMBL" id="NUY06251.1"/>
    </source>
</evidence>
<dbReference type="AlphaFoldDB" id="A0A7Y6K883"/>
<protein>
    <submittedName>
        <fullName evidence="1">Uncharacterized protein</fullName>
    </submittedName>
</protein>
<reference evidence="1 2" key="1">
    <citation type="submission" date="2020-02" db="EMBL/GenBank/DDBJ databases">
        <title>Paraburkholderia simonii sp. nov. and Paraburkholderia youngii sp. nov. Brazilian and Mexican Mimosa-associated rhizobia.</title>
        <authorList>
            <person name="Mavima L."/>
            <person name="Beukes C.W."/>
            <person name="Chan W.Y."/>
            <person name="Palmer M."/>
            <person name="De Meyer S.E."/>
            <person name="James E.K."/>
            <person name="Venter S.N."/>
            <person name="Steenkamp E.T."/>
        </authorList>
    </citation>
    <scope>NUCLEOTIDE SEQUENCE [LARGE SCALE GENOMIC DNA]</scope>
    <source>
        <strain evidence="1 2">JPY169</strain>
    </source>
</reference>
<name>A0A7Y6K883_9BURK</name>
<comment type="caution">
    <text evidence="1">The sequence shown here is derived from an EMBL/GenBank/DDBJ whole genome shotgun (WGS) entry which is preliminary data.</text>
</comment>
<organism evidence="1 2">
    <name type="scientific">Paraburkholderia youngii</name>
    <dbReference type="NCBI Taxonomy" id="2782701"/>
    <lineage>
        <taxon>Bacteria</taxon>
        <taxon>Pseudomonadati</taxon>
        <taxon>Pseudomonadota</taxon>
        <taxon>Betaproteobacteria</taxon>
        <taxon>Burkholderiales</taxon>
        <taxon>Burkholderiaceae</taxon>
        <taxon>Paraburkholderia</taxon>
    </lineage>
</organism>
<sequence length="70" mass="8235">MRRKEPKIYATLRRRYCTEALIRMGFHYTSTSGSALVKLGAFRTPYATASRDGEFWRVTPLVSPRIWRPR</sequence>
<dbReference type="GeneID" id="301107215"/>
<dbReference type="Proteomes" id="UP000594380">
    <property type="component" value="Unassembled WGS sequence"/>
</dbReference>
<dbReference type="EMBL" id="JAALDK010000004">
    <property type="protein sequence ID" value="NUY06251.1"/>
    <property type="molecule type" value="Genomic_DNA"/>
</dbReference>
<proteinExistence type="predicted"/>
<accession>A0A7Y6K883</accession>
<evidence type="ECO:0000313" key="2">
    <source>
        <dbReference type="Proteomes" id="UP000594380"/>
    </source>
</evidence>